<accession>A0ABT2Y6F5</accession>
<protein>
    <submittedName>
        <fullName evidence="5">ABC transporter ATP-binding protein</fullName>
    </submittedName>
</protein>
<dbReference type="Proteomes" id="UP001177160">
    <property type="component" value="Unassembled WGS sequence"/>
</dbReference>
<dbReference type="RefSeq" id="WP_263608499.1">
    <property type="nucleotide sequence ID" value="NZ_JAOVQM010000003.1"/>
</dbReference>
<dbReference type="EMBL" id="JAOVQM010000003">
    <property type="protein sequence ID" value="MCV2232314.1"/>
    <property type="molecule type" value="Genomic_DNA"/>
</dbReference>
<reference evidence="5" key="1">
    <citation type="submission" date="2022-09" db="EMBL/GenBank/DDBJ databases">
        <title>Novel Mycoplasma species identified in domestic and wild animals.</title>
        <authorList>
            <person name="Volokhov D.V."/>
            <person name="Furtak V.A."/>
            <person name="Zagorodnyaya T.A."/>
        </authorList>
    </citation>
    <scope>NUCLEOTIDE SEQUENCE</scope>
    <source>
        <strain evidence="5">Oakley</strain>
    </source>
</reference>
<evidence type="ECO:0000313" key="5">
    <source>
        <dbReference type="EMBL" id="MCV2232314.1"/>
    </source>
</evidence>
<keyword evidence="3 5" id="KW-0067">ATP-binding</keyword>
<dbReference type="PANTHER" id="PTHR45772">
    <property type="entry name" value="CONSERVED COMPONENT OF ABC TRANSPORTER FOR NATURAL AMINO ACIDS-RELATED"/>
    <property type="match status" value="1"/>
</dbReference>
<dbReference type="PROSITE" id="PS50893">
    <property type="entry name" value="ABC_TRANSPORTER_2"/>
    <property type="match status" value="1"/>
</dbReference>
<name>A0ABT2Y6F5_9MOLU</name>
<evidence type="ECO:0000256" key="1">
    <source>
        <dbReference type="ARBA" id="ARBA00022448"/>
    </source>
</evidence>
<dbReference type="Gene3D" id="3.40.50.300">
    <property type="entry name" value="P-loop containing nucleotide triphosphate hydrolases"/>
    <property type="match status" value="1"/>
</dbReference>
<dbReference type="Pfam" id="PF12399">
    <property type="entry name" value="BCA_ABC_TP_C"/>
    <property type="match status" value="1"/>
</dbReference>
<dbReference type="Pfam" id="PF00005">
    <property type="entry name" value="ABC_tran"/>
    <property type="match status" value="1"/>
</dbReference>
<evidence type="ECO:0000313" key="6">
    <source>
        <dbReference type="Proteomes" id="UP001177160"/>
    </source>
</evidence>
<evidence type="ECO:0000256" key="3">
    <source>
        <dbReference type="ARBA" id="ARBA00022840"/>
    </source>
</evidence>
<dbReference type="InterPro" id="IPR003439">
    <property type="entry name" value="ABC_transporter-like_ATP-bd"/>
</dbReference>
<organism evidence="5 6">
    <name type="scientific">Paracholeplasma manati</name>
    <dbReference type="NCBI Taxonomy" id="591373"/>
    <lineage>
        <taxon>Bacteria</taxon>
        <taxon>Bacillati</taxon>
        <taxon>Mycoplasmatota</taxon>
        <taxon>Mollicutes</taxon>
        <taxon>Acholeplasmatales</taxon>
        <taxon>Acholeplasmataceae</taxon>
        <taxon>Paracholeplasma</taxon>
    </lineage>
</organism>
<keyword evidence="2" id="KW-0547">Nucleotide-binding</keyword>
<dbReference type="InterPro" id="IPR003593">
    <property type="entry name" value="AAA+_ATPase"/>
</dbReference>
<dbReference type="InterPro" id="IPR027417">
    <property type="entry name" value="P-loop_NTPase"/>
</dbReference>
<sequence>MKNVENVTHTLDPKVLLSVQNLTMKFGGLVAVDNLSFDVKEGEIFGLIGPNGAGKTTVFNCITQFYKPTGGELIYRDNHDKVVKLNHIKVHNVVKHGIVRTFQNVELIWELNILENLLIAGHTLYKSNFFDHMFHTPRYKKEEKVIREKALKVLNDLGLTQYMYFYPMGLPYGVLKLIELARTLMTNPKLIILDEPAAGLNDLETEKLTETIRKIQSEFKCTIFLVEHDMGLVMKLCDTICAISFGKKLAIGTPAEIKSNPVVQEAYLGGE</sequence>
<gene>
    <name evidence="5" type="ORF">N7548_05670</name>
</gene>
<keyword evidence="6" id="KW-1185">Reference proteome</keyword>
<dbReference type="InterPro" id="IPR032823">
    <property type="entry name" value="BCA_ABC_TP_C"/>
</dbReference>
<dbReference type="SMART" id="SM00382">
    <property type="entry name" value="AAA"/>
    <property type="match status" value="1"/>
</dbReference>
<dbReference type="SUPFAM" id="SSF52540">
    <property type="entry name" value="P-loop containing nucleoside triphosphate hydrolases"/>
    <property type="match status" value="1"/>
</dbReference>
<feature type="domain" description="ABC transporter" evidence="4">
    <location>
        <begin position="17"/>
        <end position="270"/>
    </location>
</feature>
<dbReference type="InterPro" id="IPR051120">
    <property type="entry name" value="ABC_AA/LPS_Transport"/>
</dbReference>
<dbReference type="CDD" id="cd03219">
    <property type="entry name" value="ABC_Mj1267_LivG_branched"/>
    <property type="match status" value="1"/>
</dbReference>
<dbReference type="GO" id="GO:0005524">
    <property type="term" value="F:ATP binding"/>
    <property type="evidence" value="ECO:0007669"/>
    <property type="project" value="UniProtKB-KW"/>
</dbReference>
<keyword evidence="1" id="KW-0813">Transport</keyword>
<evidence type="ECO:0000259" key="4">
    <source>
        <dbReference type="PROSITE" id="PS50893"/>
    </source>
</evidence>
<comment type="caution">
    <text evidence="5">The sequence shown here is derived from an EMBL/GenBank/DDBJ whole genome shotgun (WGS) entry which is preliminary data.</text>
</comment>
<proteinExistence type="predicted"/>
<evidence type="ECO:0000256" key="2">
    <source>
        <dbReference type="ARBA" id="ARBA00022741"/>
    </source>
</evidence>
<dbReference type="PANTHER" id="PTHR45772:SF7">
    <property type="entry name" value="AMINO ACID ABC TRANSPORTER ATP-BINDING PROTEIN"/>
    <property type="match status" value="1"/>
</dbReference>